<sequence>MKPFNFKDQIERDVKFVFLNEREFADWHEIAFMSPPKNGLPATPEPPVKMLVIVDDDELRDRKSSAANPTDGVYDADLLFYAQRADFFLHFGRLPALQSKIRFDERTYTVTDIQDDENMVTVTLGRKGS</sequence>
<evidence type="ECO:0000313" key="2">
    <source>
        <dbReference type="Proteomes" id="UP000032534"/>
    </source>
</evidence>
<protein>
    <recommendedName>
        <fullName evidence="3">Phage protein</fullName>
    </recommendedName>
</protein>
<organism evidence="1 2">
    <name type="scientific">Paenibacillus terrae</name>
    <dbReference type="NCBI Taxonomy" id="159743"/>
    <lineage>
        <taxon>Bacteria</taxon>
        <taxon>Bacillati</taxon>
        <taxon>Bacillota</taxon>
        <taxon>Bacilli</taxon>
        <taxon>Bacillales</taxon>
        <taxon>Paenibacillaceae</taxon>
        <taxon>Paenibacillus</taxon>
    </lineage>
</organism>
<name>A0A0D7X509_9BACL</name>
<proteinExistence type="predicted"/>
<dbReference type="PATRIC" id="fig|159743.3.peg.1830"/>
<reference evidence="1 2" key="1">
    <citation type="submission" date="2014-11" db="EMBL/GenBank/DDBJ databases">
        <title>Draft Genome Sequences of Paenibacillus polymyxa NRRL B-30509 and Paenibacillus terrae NRRL B-30644, Strains from a Poultry Environment that Produce Tridecaptin A and Paenicidins.</title>
        <authorList>
            <person name="van Belkum M.J."/>
            <person name="Lohans C.T."/>
            <person name="Vederas J.C."/>
        </authorList>
    </citation>
    <scope>NUCLEOTIDE SEQUENCE [LARGE SCALE GENOMIC DNA]</scope>
    <source>
        <strain evidence="1 2">NRRL B-30644</strain>
    </source>
</reference>
<accession>A0A0D7X509</accession>
<dbReference type="AlphaFoldDB" id="A0A0D7X509"/>
<evidence type="ECO:0000313" key="1">
    <source>
        <dbReference type="EMBL" id="KJD46063.1"/>
    </source>
</evidence>
<keyword evidence="2" id="KW-1185">Reference proteome</keyword>
<evidence type="ECO:0008006" key="3">
    <source>
        <dbReference type="Google" id="ProtNLM"/>
    </source>
</evidence>
<comment type="caution">
    <text evidence="1">The sequence shown here is derived from an EMBL/GenBank/DDBJ whole genome shotgun (WGS) entry which is preliminary data.</text>
</comment>
<dbReference type="EMBL" id="JTHP01000012">
    <property type="protein sequence ID" value="KJD46063.1"/>
    <property type="molecule type" value="Genomic_DNA"/>
</dbReference>
<gene>
    <name evidence="1" type="ORF">QD47_08345</name>
</gene>
<dbReference type="Proteomes" id="UP000032534">
    <property type="component" value="Unassembled WGS sequence"/>
</dbReference>